<comment type="caution">
    <text evidence="2">The sequence shown here is derived from an EMBL/GenBank/DDBJ whole genome shotgun (WGS) entry which is preliminary data.</text>
</comment>
<evidence type="ECO:0000256" key="1">
    <source>
        <dbReference type="SAM" id="Phobius"/>
    </source>
</evidence>
<organism evidence="2 3">
    <name type="scientific">Candidatus Collierbacteria bacterium RIFOXYD1_FULL_40_9</name>
    <dbReference type="NCBI Taxonomy" id="1817731"/>
    <lineage>
        <taxon>Bacteria</taxon>
        <taxon>Candidatus Collieribacteriota</taxon>
    </lineage>
</organism>
<keyword evidence="1" id="KW-0472">Membrane</keyword>
<evidence type="ECO:0000313" key="3">
    <source>
        <dbReference type="Proteomes" id="UP000179237"/>
    </source>
</evidence>
<feature type="transmembrane region" description="Helical" evidence="1">
    <location>
        <begin position="161"/>
        <end position="178"/>
    </location>
</feature>
<evidence type="ECO:0000313" key="2">
    <source>
        <dbReference type="EMBL" id="OGD83834.1"/>
    </source>
</evidence>
<dbReference type="Proteomes" id="UP000179237">
    <property type="component" value="Unassembled WGS sequence"/>
</dbReference>
<protein>
    <submittedName>
        <fullName evidence="2">Uncharacterized protein</fullName>
    </submittedName>
</protein>
<dbReference type="AlphaFoldDB" id="A0A1F5FWB3"/>
<proteinExistence type="predicted"/>
<dbReference type="EMBL" id="MFAQ01000007">
    <property type="protein sequence ID" value="OGD83834.1"/>
    <property type="molecule type" value="Genomic_DNA"/>
</dbReference>
<name>A0A1F5FWB3_9BACT</name>
<sequence>MGNTQQVSDFVYFCSPLIPNEGKENALGYAQDLYDMFQLPALCLSIAITPLITFRTITLRLNHPDLLNTLGVTLSDLDTIVRGYKFPLETIQISEVLKGSKESQFDQVFEEFATTSHNFNTLLTQESIKQNLRATVNLQINYPSGDQVFDFLKRYSHDKSLMFAVGMEIAAVVYWNLVPEFSHLIKNDSWLNSFDPADLG</sequence>
<keyword evidence="1" id="KW-0812">Transmembrane</keyword>
<accession>A0A1F5FWB3</accession>
<keyword evidence="1" id="KW-1133">Transmembrane helix</keyword>
<gene>
    <name evidence="2" type="ORF">A2572_02600</name>
</gene>
<feature type="transmembrane region" description="Helical" evidence="1">
    <location>
        <begin position="37"/>
        <end position="54"/>
    </location>
</feature>
<reference evidence="2 3" key="1">
    <citation type="journal article" date="2016" name="Nat. Commun.">
        <title>Thousands of microbial genomes shed light on interconnected biogeochemical processes in an aquifer system.</title>
        <authorList>
            <person name="Anantharaman K."/>
            <person name="Brown C.T."/>
            <person name="Hug L.A."/>
            <person name="Sharon I."/>
            <person name="Castelle C.J."/>
            <person name="Probst A.J."/>
            <person name="Thomas B.C."/>
            <person name="Singh A."/>
            <person name="Wilkins M.J."/>
            <person name="Karaoz U."/>
            <person name="Brodie E.L."/>
            <person name="Williams K.H."/>
            <person name="Hubbard S.S."/>
            <person name="Banfield J.F."/>
        </authorList>
    </citation>
    <scope>NUCLEOTIDE SEQUENCE [LARGE SCALE GENOMIC DNA]</scope>
</reference>